<dbReference type="RefSeq" id="WP_126760883.1">
    <property type="nucleotide sequence ID" value="NZ_JBHLTZ010000004.1"/>
</dbReference>
<evidence type="ECO:0000313" key="2">
    <source>
        <dbReference type="EMBL" id="RUO53926.1"/>
    </source>
</evidence>
<keyword evidence="1" id="KW-1133">Transmembrane helix</keyword>
<feature type="transmembrane region" description="Helical" evidence="1">
    <location>
        <begin position="30"/>
        <end position="48"/>
    </location>
</feature>
<evidence type="ECO:0000256" key="1">
    <source>
        <dbReference type="SAM" id="Phobius"/>
    </source>
</evidence>
<organism evidence="2 3">
    <name type="scientific">Pseudidiomarina halophila</name>
    <dbReference type="NCBI Taxonomy" id="1449799"/>
    <lineage>
        <taxon>Bacteria</taxon>
        <taxon>Pseudomonadati</taxon>
        <taxon>Pseudomonadota</taxon>
        <taxon>Gammaproteobacteria</taxon>
        <taxon>Alteromonadales</taxon>
        <taxon>Idiomarinaceae</taxon>
        <taxon>Pseudidiomarina</taxon>
    </lineage>
</organism>
<gene>
    <name evidence="2" type="ORF">CWI69_00345</name>
</gene>
<protein>
    <submittedName>
        <fullName evidence="2">Uncharacterized protein</fullName>
    </submittedName>
</protein>
<dbReference type="Proteomes" id="UP000287198">
    <property type="component" value="Unassembled WGS sequence"/>
</dbReference>
<reference evidence="3" key="1">
    <citation type="journal article" date="2018" name="Front. Microbiol.">
        <title>Genome-Based Analysis Reveals the Taxonomy and Diversity of the Family Idiomarinaceae.</title>
        <authorList>
            <person name="Liu Y."/>
            <person name="Lai Q."/>
            <person name="Shao Z."/>
        </authorList>
    </citation>
    <scope>NUCLEOTIDE SEQUENCE [LARGE SCALE GENOMIC DNA]</scope>
    <source>
        <strain evidence="3">BH195</strain>
    </source>
</reference>
<feature type="transmembrane region" description="Helical" evidence="1">
    <location>
        <begin position="60"/>
        <end position="79"/>
    </location>
</feature>
<comment type="caution">
    <text evidence="2">The sequence shown here is derived from an EMBL/GenBank/DDBJ whole genome shotgun (WGS) entry which is preliminary data.</text>
</comment>
<feature type="transmembrane region" description="Helical" evidence="1">
    <location>
        <begin position="85"/>
        <end position="105"/>
    </location>
</feature>
<sequence length="217" mass="24509">MLKVMNHIVTVLLLALLVIIFSFIFGKEYFVAFAALAAFLFLIIVHVISDKFYHLRRYKLEAGAPLFFAFLLLSGFWLRVPITDINLLAGLLLISICLIQMKAIFIADIEYDNHDVLSQIDGWSAIIREDSDSGKVQYRNVSDGISFDELKELIGLKRATMGEVLLVTKDASKIEVRINKNLRIVSMNFNGSTESLIKLRDEIPNIYSASTLGHPQK</sequence>
<dbReference type="AlphaFoldDB" id="A0A432XYY1"/>
<accession>A0A432XYY1</accession>
<keyword evidence="1" id="KW-0812">Transmembrane</keyword>
<keyword evidence="1" id="KW-0472">Membrane</keyword>
<keyword evidence="3" id="KW-1185">Reference proteome</keyword>
<proteinExistence type="predicted"/>
<dbReference type="EMBL" id="PIPW01000001">
    <property type="protein sequence ID" value="RUO53926.1"/>
    <property type="molecule type" value="Genomic_DNA"/>
</dbReference>
<feature type="transmembrane region" description="Helical" evidence="1">
    <location>
        <begin position="7"/>
        <end position="24"/>
    </location>
</feature>
<evidence type="ECO:0000313" key="3">
    <source>
        <dbReference type="Proteomes" id="UP000287198"/>
    </source>
</evidence>
<name>A0A432XYY1_9GAMM</name>